<sequence>MSTLSRSILRPKYVDGSAQRPWNMNRTYLASNIAFPHLHLFFNSIPASTSRLPTPAFKRESCYGDAFGDSPSLPGIHPNVTTGEEAPLRYLPIPLGLTTILVDRQGVTPFLLLEGRRVAAGNLPSESNTENESE</sequence>
<evidence type="ECO:0000313" key="1">
    <source>
        <dbReference type="EMBL" id="KIJ95334.1"/>
    </source>
</evidence>
<organism evidence="1 2">
    <name type="scientific">Laccaria amethystina LaAM-08-1</name>
    <dbReference type="NCBI Taxonomy" id="1095629"/>
    <lineage>
        <taxon>Eukaryota</taxon>
        <taxon>Fungi</taxon>
        <taxon>Dikarya</taxon>
        <taxon>Basidiomycota</taxon>
        <taxon>Agaricomycotina</taxon>
        <taxon>Agaricomycetes</taxon>
        <taxon>Agaricomycetidae</taxon>
        <taxon>Agaricales</taxon>
        <taxon>Agaricineae</taxon>
        <taxon>Hydnangiaceae</taxon>
        <taxon>Laccaria</taxon>
    </lineage>
</organism>
<reference evidence="1 2" key="1">
    <citation type="submission" date="2014-04" db="EMBL/GenBank/DDBJ databases">
        <authorList>
            <consortium name="DOE Joint Genome Institute"/>
            <person name="Kuo A."/>
            <person name="Kohler A."/>
            <person name="Nagy L.G."/>
            <person name="Floudas D."/>
            <person name="Copeland A."/>
            <person name="Barry K.W."/>
            <person name="Cichocki N."/>
            <person name="Veneault-Fourrey C."/>
            <person name="LaButti K."/>
            <person name="Lindquist E.A."/>
            <person name="Lipzen A."/>
            <person name="Lundell T."/>
            <person name="Morin E."/>
            <person name="Murat C."/>
            <person name="Sun H."/>
            <person name="Tunlid A."/>
            <person name="Henrissat B."/>
            <person name="Grigoriev I.V."/>
            <person name="Hibbett D.S."/>
            <person name="Martin F."/>
            <person name="Nordberg H.P."/>
            <person name="Cantor M.N."/>
            <person name="Hua S.X."/>
        </authorList>
    </citation>
    <scope>NUCLEOTIDE SEQUENCE [LARGE SCALE GENOMIC DNA]</scope>
    <source>
        <strain evidence="1 2">LaAM-08-1</strain>
    </source>
</reference>
<dbReference type="HOGENOM" id="CLU_1896550_0_0_1"/>
<reference evidence="2" key="2">
    <citation type="submission" date="2015-01" db="EMBL/GenBank/DDBJ databases">
        <title>Evolutionary Origins and Diversification of the Mycorrhizal Mutualists.</title>
        <authorList>
            <consortium name="DOE Joint Genome Institute"/>
            <consortium name="Mycorrhizal Genomics Consortium"/>
            <person name="Kohler A."/>
            <person name="Kuo A."/>
            <person name="Nagy L.G."/>
            <person name="Floudas D."/>
            <person name="Copeland A."/>
            <person name="Barry K.W."/>
            <person name="Cichocki N."/>
            <person name="Veneault-Fourrey C."/>
            <person name="LaButti K."/>
            <person name="Lindquist E.A."/>
            <person name="Lipzen A."/>
            <person name="Lundell T."/>
            <person name="Morin E."/>
            <person name="Murat C."/>
            <person name="Riley R."/>
            <person name="Ohm R."/>
            <person name="Sun H."/>
            <person name="Tunlid A."/>
            <person name="Henrissat B."/>
            <person name="Grigoriev I.V."/>
            <person name="Hibbett D.S."/>
            <person name="Martin F."/>
        </authorList>
    </citation>
    <scope>NUCLEOTIDE SEQUENCE [LARGE SCALE GENOMIC DNA]</scope>
    <source>
        <strain evidence="2">LaAM-08-1</strain>
    </source>
</reference>
<protein>
    <submittedName>
        <fullName evidence="1">Uncharacterized protein</fullName>
    </submittedName>
</protein>
<dbReference type="Proteomes" id="UP000054477">
    <property type="component" value="Unassembled WGS sequence"/>
</dbReference>
<gene>
    <name evidence="1" type="ORF">K443DRAFT_11471</name>
</gene>
<evidence type="ECO:0000313" key="2">
    <source>
        <dbReference type="Proteomes" id="UP000054477"/>
    </source>
</evidence>
<name>A0A0C9WJV1_9AGAR</name>
<keyword evidence="2" id="KW-1185">Reference proteome</keyword>
<dbReference type="EMBL" id="KN838760">
    <property type="protein sequence ID" value="KIJ95334.1"/>
    <property type="molecule type" value="Genomic_DNA"/>
</dbReference>
<accession>A0A0C9WJV1</accession>
<dbReference type="AlphaFoldDB" id="A0A0C9WJV1"/>
<proteinExistence type="predicted"/>